<evidence type="ECO:0000313" key="1">
    <source>
        <dbReference type="Ensembl" id="ENSPMGP00000011791.1"/>
    </source>
</evidence>
<dbReference type="STRING" id="409849.ENSPMGP00000011791"/>
<protein>
    <submittedName>
        <fullName evidence="1">Uncharacterized protein</fullName>
    </submittedName>
</protein>
<accession>A0A3B4A5M2</accession>
<organism evidence="1 2">
    <name type="scientific">Periophthalmus magnuspinnatus</name>
    <dbReference type="NCBI Taxonomy" id="409849"/>
    <lineage>
        <taxon>Eukaryota</taxon>
        <taxon>Metazoa</taxon>
        <taxon>Chordata</taxon>
        <taxon>Craniata</taxon>
        <taxon>Vertebrata</taxon>
        <taxon>Euteleostomi</taxon>
        <taxon>Actinopterygii</taxon>
        <taxon>Neopterygii</taxon>
        <taxon>Teleostei</taxon>
        <taxon>Neoteleostei</taxon>
        <taxon>Acanthomorphata</taxon>
        <taxon>Gobiaria</taxon>
        <taxon>Gobiiformes</taxon>
        <taxon>Gobioidei</taxon>
        <taxon>Gobiidae</taxon>
        <taxon>Oxudercinae</taxon>
        <taxon>Periophthalmus</taxon>
    </lineage>
</organism>
<proteinExistence type="predicted"/>
<reference evidence="1" key="1">
    <citation type="submission" date="2025-08" db="UniProtKB">
        <authorList>
            <consortium name="Ensembl"/>
        </authorList>
    </citation>
    <scope>IDENTIFICATION</scope>
</reference>
<dbReference type="Gene3D" id="1.10.340.70">
    <property type="match status" value="1"/>
</dbReference>
<keyword evidence="2" id="KW-1185">Reference proteome</keyword>
<evidence type="ECO:0000313" key="2">
    <source>
        <dbReference type="Proteomes" id="UP000261520"/>
    </source>
</evidence>
<dbReference type="Ensembl" id="ENSPMGT00000012580.1">
    <property type="protein sequence ID" value="ENSPMGP00000011791.1"/>
    <property type="gene ID" value="ENSPMGG00000009760.1"/>
</dbReference>
<name>A0A3B4A5M2_9GOBI</name>
<dbReference type="AlphaFoldDB" id="A0A3B4A5M2"/>
<reference evidence="1" key="2">
    <citation type="submission" date="2025-09" db="UniProtKB">
        <authorList>
            <consortium name="Ensembl"/>
        </authorList>
    </citation>
    <scope>IDENTIFICATION</scope>
</reference>
<dbReference type="Proteomes" id="UP000261520">
    <property type="component" value="Unplaced"/>
</dbReference>
<sequence>MDLKMCSTSYISVAIIDYTDREMEASENSEGRGRSAPLQPNFEVIDGLLYRKKLERGFINYREVLDEDRRQEAIGTFHRRRPDQRHLSLEDTYKSVADNYWWDGKRHQIPSTDAFIFI</sequence>